<dbReference type="InterPro" id="IPR014757">
    <property type="entry name" value="Tscrpt_reg_IclR_C"/>
</dbReference>
<dbReference type="EMBL" id="FCNP01000048">
    <property type="protein sequence ID" value="CVI62587.1"/>
    <property type="molecule type" value="Genomic_DNA"/>
</dbReference>
<dbReference type="Pfam" id="PF01614">
    <property type="entry name" value="IclR_C"/>
    <property type="match status" value="1"/>
</dbReference>
<dbReference type="PANTHER" id="PTHR30136">
    <property type="entry name" value="HELIX-TURN-HELIX TRANSCRIPTIONAL REGULATOR, ICLR FAMILY"/>
    <property type="match status" value="1"/>
</dbReference>
<dbReference type="Gene3D" id="3.30.450.40">
    <property type="match status" value="1"/>
</dbReference>
<dbReference type="AlphaFoldDB" id="A0A1S7U6W9"/>
<evidence type="ECO:0000256" key="3">
    <source>
        <dbReference type="ARBA" id="ARBA00023163"/>
    </source>
</evidence>
<keyword evidence="2" id="KW-0238">DNA-binding</keyword>
<feature type="domain" description="HTH iclR-type" evidence="5">
    <location>
        <begin position="31"/>
        <end position="91"/>
    </location>
</feature>
<dbReference type="SMART" id="SM00346">
    <property type="entry name" value="HTH_ICLR"/>
    <property type="match status" value="1"/>
</dbReference>
<dbReference type="Gene3D" id="1.10.10.10">
    <property type="entry name" value="Winged helix-like DNA-binding domain superfamily/Winged helix DNA-binding domain"/>
    <property type="match status" value="1"/>
</dbReference>
<evidence type="ECO:0000259" key="6">
    <source>
        <dbReference type="PROSITE" id="PS51078"/>
    </source>
</evidence>
<dbReference type="SUPFAM" id="SSF46785">
    <property type="entry name" value="Winged helix' DNA-binding domain"/>
    <property type="match status" value="1"/>
</dbReference>
<dbReference type="Proteomes" id="UP000192140">
    <property type="component" value="Unassembled WGS sequence"/>
</dbReference>
<dbReference type="Pfam" id="PF09339">
    <property type="entry name" value="HTH_IclR"/>
    <property type="match status" value="1"/>
</dbReference>
<dbReference type="GO" id="GO:0045892">
    <property type="term" value="P:negative regulation of DNA-templated transcription"/>
    <property type="evidence" value="ECO:0007669"/>
    <property type="project" value="TreeGrafter"/>
</dbReference>
<evidence type="ECO:0000256" key="4">
    <source>
        <dbReference type="SAM" id="MobiDB-lite"/>
    </source>
</evidence>
<keyword evidence="8" id="KW-1185">Reference proteome</keyword>
<feature type="region of interest" description="Disordered" evidence="4">
    <location>
        <begin position="273"/>
        <end position="292"/>
    </location>
</feature>
<dbReference type="InterPro" id="IPR050707">
    <property type="entry name" value="HTH_MetabolicPath_Reg"/>
</dbReference>
<evidence type="ECO:0000256" key="2">
    <source>
        <dbReference type="ARBA" id="ARBA00023125"/>
    </source>
</evidence>
<evidence type="ECO:0000259" key="5">
    <source>
        <dbReference type="PROSITE" id="PS51077"/>
    </source>
</evidence>
<dbReference type="RefSeq" id="WP_162936137.1">
    <property type="nucleotide sequence ID" value="NZ_LT009777.1"/>
</dbReference>
<dbReference type="PROSITE" id="PS51077">
    <property type="entry name" value="HTH_ICLR"/>
    <property type="match status" value="1"/>
</dbReference>
<dbReference type="PROSITE" id="PS51078">
    <property type="entry name" value="ICLR_ED"/>
    <property type="match status" value="1"/>
</dbReference>
<dbReference type="InterPro" id="IPR029016">
    <property type="entry name" value="GAF-like_dom_sf"/>
</dbReference>
<feature type="domain" description="IclR-ED" evidence="6">
    <location>
        <begin position="92"/>
        <end position="273"/>
    </location>
</feature>
<sequence length="292" mass="31919">METMNSKAATRKRTVEIKIEADDSKQTLYAAPALEKGLDILELLSVQEHGLSRKDIADRLGRSVGEIFRMIECLTRRSYLVQTDDSFQLGMKLFELSHTFPPVSRLIAEALPRMRMLAKTVEQSCHLTVISGTNQLVVAQVDAPEGMGFSIKVGAKLEILKSASGRVLLAFQDEKETNDTLLLLGPNRSAEEINAIQRTLNKVRKDGFAFMKSNQFAGLQAISFPIFDLRGHAIAALTVPYVARLDDSTRMGTAEAQQMLGQVASELVEAVGGKPPSKLAARPSKPYAVGSS</sequence>
<evidence type="ECO:0000313" key="8">
    <source>
        <dbReference type="Proteomes" id="UP000192140"/>
    </source>
</evidence>
<accession>A0A1S7U6W9</accession>
<name>A0A1S7U6W9_9HYPH</name>
<dbReference type="PANTHER" id="PTHR30136:SF7">
    <property type="entry name" value="HTH-TYPE TRANSCRIPTIONAL REGULATOR KDGR-RELATED"/>
    <property type="match status" value="1"/>
</dbReference>
<gene>
    <name evidence="7" type="ORF">AGR7A_pAt10008</name>
</gene>
<comment type="caution">
    <text evidence="7">The sequence shown here is derived from an EMBL/GenBank/DDBJ whole genome shotgun (WGS) entry which is preliminary data.</text>
</comment>
<dbReference type="GO" id="GO:0003700">
    <property type="term" value="F:DNA-binding transcription factor activity"/>
    <property type="evidence" value="ECO:0007669"/>
    <property type="project" value="TreeGrafter"/>
</dbReference>
<evidence type="ECO:0000256" key="1">
    <source>
        <dbReference type="ARBA" id="ARBA00023015"/>
    </source>
</evidence>
<evidence type="ECO:0000313" key="7">
    <source>
        <dbReference type="EMBL" id="CVI62587.1"/>
    </source>
</evidence>
<reference evidence="7" key="1">
    <citation type="submission" date="2016-01" db="EMBL/GenBank/DDBJ databases">
        <authorList>
            <person name="Regsiter A."/>
            <person name="william w."/>
        </authorList>
    </citation>
    <scope>NUCLEOTIDE SEQUENCE</scope>
    <source>
        <strain evidence="7">NCPPB 1641</strain>
    </source>
</reference>
<organism evidence="7 8">
    <name type="scientific">Agrobacterium deltaense NCPPB 1641</name>
    <dbReference type="NCBI Taxonomy" id="1183425"/>
    <lineage>
        <taxon>Bacteria</taxon>
        <taxon>Pseudomonadati</taxon>
        <taxon>Pseudomonadota</taxon>
        <taxon>Alphaproteobacteria</taxon>
        <taxon>Hyphomicrobiales</taxon>
        <taxon>Rhizobiaceae</taxon>
        <taxon>Rhizobium/Agrobacterium group</taxon>
        <taxon>Agrobacterium</taxon>
    </lineage>
</organism>
<keyword evidence="1" id="KW-0805">Transcription regulation</keyword>
<keyword evidence="3" id="KW-0804">Transcription</keyword>
<dbReference type="SUPFAM" id="SSF55781">
    <property type="entry name" value="GAF domain-like"/>
    <property type="match status" value="1"/>
</dbReference>
<dbReference type="InterPro" id="IPR036390">
    <property type="entry name" value="WH_DNA-bd_sf"/>
</dbReference>
<dbReference type="InterPro" id="IPR036388">
    <property type="entry name" value="WH-like_DNA-bd_sf"/>
</dbReference>
<dbReference type="GO" id="GO:0003677">
    <property type="term" value="F:DNA binding"/>
    <property type="evidence" value="ECO:0007669"/>
    <property type="project" value="UniProtKB-KW"/>
</dbReference>
<protein>
    <submittedName>
        <fullName evidence="7">Transcriptional regulator, IclR family</fullName>
    </submittedName>
</protein>
<dbReference type="InterPro" id="IPR005471">
    <property type="entry name" value="Tscrpt_reg_IclR_N"/>
</dbReference>
<proteinExistence type="predicted"/>